<comment type="similarity">
    <text evidence="1">Belongs to the LysR transcriptional regulatory family.</text>
</comment>
<dbReference type="InterPro" id="IPR005119">
    <property type="entry name" value="LysR_subst-bd"/>
</dbReference>
<dbReference type="Gene3D" id="1.10.10.10">
    <property type="entry name" value="Winged helix-like DNA-binding domain superfamily/Winged helix DNA-binding domain"/>
    <property type="match status" value="1"/>
</dbReference>
<evidence type="ECO:0000313" key="6">
    <source>
        <dbReference type="EMBL" id="RAR77272.1"/>
    </source>
</evidence>
<feature type="domain" description="HTH lysR-type" evidence="5">
    <location>
        <begin position="4"/>
        <end position="61"/>
    </location>
</feature>
<evidence type="ECO:0000256" key="2">
    <source>
        <dbReference type="ARBA" id="ARBA00023015"/>
    </source>
</evidence>
<dbReference type="InterPro" id="IPR036388">
    <property type="entry name" value="WH-like_DNA-bd_sf"/>
</dbReference>
<keyword evidence="7" id="KW-1185">Reference proteome</keyword>
<dbReference type="PRINTS" id="PR00039">
    <property type="entry name" value="HTHLYSR"/>
</dbReference>
<evidence type="ECO:0000313" key="7">
    <source>
        <dbReference type="Proteomes" id="UP000248856"/>
    </source>
</evidence>
<dbReference type="Proteomes" id="UP000248856">
    <property type="component" value="Unassembled WGS sequence"/>
</dbReference>
<dbReference type="InterPro" id="IPR000847">
    <property type="entry name" value="LysR_HTH_N"/>
</dbReference>
<dbReference type="AlphaFoldDB" id="A0A328YYH4"/>
<gene>
    <name evidence="6" type="ORF">AX018_10387</name>
</gene>
<dbReference type="GO" id="GO:0003700">
    <property type="term" value="F:DNA-binding transcription factor activity"/>
    <property type="evidence" value="ECO:0007669"/>
    <property type="project" value="InterPro"/>
</dbReference>
<comment type="caution">
    <text evidence="6">The sequence shown here is derived from an EMBL/GenBank/DDBJ whole genome shotgun (WGS) entry which is preliminary data.</text>
</comment>
<protein>
    <submittedName>
        <fullName evidence="6">DNA-binding transcriptional LysR family regulator</fullName>
    </submittedName>
</protein>
<dbReference type="CDD" id="cd05466">
    <property type="entry name" value="PBP2_LTTR_substrate"/>
    <property type="match status" value="1"/>
</dbReference>
<sequence>MRAMETKWLEDFVSLAETRSFSRSAQLRHVTQPAFSRRIQALEAWAGTDLVDRSSYPTRLTPAGKTLYEEALDVLQSLQNTRAMLRAHTSADKDMVEFAVPHTLAFTFFPAWLSGLRERFGPVKSRLIALNVHDAVLRLVEGGCDLLIAYHHPSQPLQLDSDRYDMVTLGQEILSPYSRADGNGRPLYTLPGEPGQPLPYLGYAPGAYLGRVTELILKQSGTPIHLDRVYETDMAEGLKAMALEGHGIAFLPHSAVKKELRSRRLVSAVRDGVNDLQMTMEVRAYRQKPSGKDRAKGTAESLWSYLQAHGTDKPL</sequence>
<reference evidence="6 7" key="1">
    <citation type="submission" date="2018-06" db="EMBL/GenBank/DDBJ databases">
        <title>Genomic Encyclopedia of Archaeal and Bacterial Type Strains, Phase II (KMG-II): from individual species to whole genera.</title>
        <authorList>
            <person name="Goeker M."/>
        </authorList>
    </citation>
    <scope>NUCLEOTIDE SEQUENCE [LARGE SCALE GENOMIC DNA]</scope>
    <source>
        <strain evidence="6 7">CFPB 3232</strain>
    </source>
</reference>
<dbReference type="Gene3D" id="3.40.190.10">
    <property type="entry name" value="Periplasmic binding protein-like II"/>
    <property type="match status" value="2"/>
</dbReference>
<evidence type="ECO:0000256" key="1">
    <source>
        <dbReference type="ARBA" id="ARBA00009437"/>
    </source>
</evidence>
<organism evidence="6 7">
    <name type="scientific">Paracidovorax anthurii</name>
    <dbReference type="NCBI Taxonomy" id="78229"/>
    <lineage>
        <taxon>Bacteria</taxon>
        <taxon>Pseudomonadati</taxon>
        <taxon>Pseudomonadota</taxon>
        <taxon>Betaproteobacteria</taxon>
        <taxon>Burkholderiales</taxon>
        <taxon>Comamonadaceae</taxon>
        <taxon>Paracidovorax</taxon>
    </lineage>
</organism>
<dbReference type="EMBL" id="QLTA01000038">
    <property type="protein sequence ID" value="RAR77272.1"/>
    <property type="molecule type" value="Genomic_DNA"/>
</dbReference>
<dbReference type="PROSITE" id="PS50931">
    <property type="entry name" value="HTH_LYSR"/>
    <property type="match status" value="1"/>
</dbReference>
<keyword evidence="3 6" id="KW-0238">DNA-binding</keyword>
<dbReference type="Pfam" id="PF03466">
    <property type="entry name" value="LysR_substrate"/>
    <property type="match status" value="1"/>
</dbReference>
<dbReference type="GO" id="GO:0000976">
    <property type="term" value="F:transcription cis-regulatory region binding"/>
    <property type="evidence" value="ECO:0007669"/>
    <property type="project" value="TreeGrafter"/>
</dbReference>
<evidence type="ECO:0000259" key="5">
    <source>
        <dbReference type="PROSITE" id="PS50931"/>
    </source>
</evidence>
<dbReference type="Pfam" id="PF00126">
    <property type="entry name" value="HTH_1"/>
    <property type="match status" value="1"/>
</dbReference>
<accession>A0A328YYH4</accession>
<dbReference type="SUPFAM" id="SSF53850">
    <property type="entry name" value="Periplasmic binding protein-like II"/>
    <property type="match status" value="1"/>
</dbReference>
<dbReference type="SUPFAM" id="SSF46785">
    <property type="entry name" value="Winged helix' DNA-binding domain"/>
    <property type="match status" value="1"/>
</dbReference>
<dbReference type="PANTHER" id="PTHR30126:SF2">
    <property type="entry name" value="HTH-TYPE TRANSCRIPTIONAL REGULATOR YJIE"/>
    <property type="match status" value="1"/>
</dbReference>
<evidence type="ECO:0000256" key="4">
    <source>
        <dbReference type="ARBA" id="ARBA00023163"/>
    </source>
</evidence>
<proteinExistence type="inferred from homology"/>
<evidence type="ECO:0000256" key="3">
    <source>
        <dbReference type="ARBA" id="ARBA00023125"/>
    </source>
</evidence>
<name>A0A328YYH4_9BURK</name>
<keyword evidence="2" id="KW-0805">Transcription regulation</keyword>
<dbReference type="PANTHER" id="PTHR30126">
    <property type="entry name" value="HTH-TYPE TRANSCRIPTIONAL REGULATOR"/>
    <property type="match status" value="1"/>
</dbReference>
<dbReference type="InterPro" id="IPR036390">
    <property type="entry name" value="WH_DNA-bd_sf"/>
</dbReference>
<keyword evidence="4" id="KW-0804">Transcription</keyword>